<feature type="transmembrane region" description="Helical" evidence="1">
    <location>
        <begin position="12"/>
        <end position="35"/>
    </location>
</feature>
<feature type="transmembrane region" description="Helical" evidence="1">
    <location>
        <begin position="124"/>
        <end position="142"/>
    </location>
</feature>
<reference evidence="3" key="1">
    <citation type="submission" date="2016-10" db="EMBL/GenBank/DDBJ databases">
        <authorList>
            <person name="Varghese N."/>
            <person name="Submissions S."/>
        </authorList>
    </citation>
    <scope>NUCLEOTIDE SEQUENCE [LARGE SCALE GENOMIC DNA]</scope>
    <source>
        <strain evidence="3">CGMCC 1.12333</strain>
    </source>
</reference>
<accession>A0A1I7HUV4</accession>
<keyword evidence="1" id="KW-0472">Membrane</keyword>
<sequence>MKKFILICAALLFSYLFHSQTMGINALLFIGILLYHSNLITKVAKSYAVATVITAISVAINPSASSLVVLFLTTLTFIGIQHSTKLSVYLAIFQGFLTSIFGAFQQWSQPKEKGETQESNAKFWFISAIIIIPVVLIFLMLYKSSNPIFSDWIDQIDLSFISFGFLFMALLGFIFFKAIQHPFLKDEIEKLELQTQLPLLASETIEEETHQKKLKNEQLQASILIGILNVMLFLFLISDVLLYQNSEALQSFSQNVHSGINTLITSIILAVIIISIYFRGDLNFYQENSTLKKITYGWIFLNILLVVSTLYKDWLYVSVHGLTYKRIGVFVYLTLVIAGLYNTFRKVKTQQPIWFVVRKTFSFGFVFFVVLSLVPYGKLVTVYNIKHAPNLNIEYLLTLPEDNSVILWENKEYVKQRTGNDYSKKLHKRYYNYQTNLETRDWQSYSLDNFIYSK</sequence>
<evidence type="ECO:0000313" key="2">
    <source>
        <dbReference type="EMBL" id="SFU64359.1"/>
    </source>
</evidence>
<keyword evidence="3" id="KW-1185">Reference proteome</keyword>
<feature type="transmembrane region" description="Helical" evidence="1">
    <location>
        <begin position="294"/>
        <end position="311"/>
    </location>
</feature>
<dbReference type="RefSeq" id="WP_093025697.1">
    <property type="nucleotide sequence ID" value="NZ_FPBK01000011.1"/>
</dbReference>
<feature type="transmembrane region" description="Helical" evidence="1">
    <location>
        <begin position="356"/>
        <end position="376"/>
    </location>
</feature>
<dbReference type="EMBL" id="FPBK01000011">
    <property type="protein sequence ID" value="SFU64359.1"/>
    <property type="molecule type" value="Genomic_DNA"/>
</dbReference>
<keyword evidence="1" id="KW-1133">Transmembrane helix</keyword>
<evidence type="ECO:0000256" key="1">
    <source>
        <dbReference type="SAM" id="Phobius"/>
    </source>
</evidence>
<feature type="transmembrane region" description="Helical" evidence="1">
    <location>
        <begin position="86"/>
        <end position="104"/>
    </location>
</feature>
<feature type="transmembrane region" description="Helical" evidence="1">
    <location>
        <begin position="323"/>
        <end position="344"/>
    </location>
</feature>
<dbReference type="Pfam" id="PF13687">
    <property type="entry name" value="DUF4153"/>
    <property type="match status" value="1"/>
</dbReference>
<dbReference type="InterPro" id="IPR025291">
    <property type="entry name" value="DUF4153"/>
</dbReference>
<feature type="transmembrane region" description="Helical" evidence="1">
    <location>
        <begin position="158"/>
        <end position="176"/>
    </location>
</feature>
<dbReference type="AlphaFoldDB" id="A0A1I7HUV4"/>
<organism evidence="2 3">
    <name type="scientific">Pustulibacterium marinum</name>
    <dbReference type="NCBI Taxonomy" id="1224947"/>
    <lineage>
        <taxon>Bacteria</taxon>
        <taxon>Pseudomonadati</taxon>
        <taxon>Bacteroidota</taxon>
        <taxon>Flavobacteriia</taxon>
        <taxon>Flavobacteriales</taxon>
        <taxon>Flavobacteriaceae</taxon>
        <taxon>Pustulibacterium</taxon>
    </lineage>
</organism>
<evidence type="ECO:0000313" key="3">
    <source>
        <dbReference type="Proteomes" id="UP000199138"/>
    </source>
</evidence>
<name>A0A1I7HUV4_9FLAO</name>
<proteinExistence type="predicted"/>
<dbReference type="OrthoDB" id="627992at2"/>
<feature type="transmembrane region" description="Helical" evidence="1">
    <location>
        <begin position="263"/>
        <end position="282"/>
    </location>
</feature>
<dbReference type="STRING" id="1224947.SAMN05216480_11133"/>
<feature type="transmembrane region" description="Helical" evidence="1">
    <location>
        <begin position="221"/>
        <end position="243"/>
    </location>
</feature>
<keyword evidence="1" id="KW-0812">Transmembrane</keyword>
<feature type="transmembrane region" description="Helical" evidence="1">
    <location>
        <begin position="47"/>
        <end position="80"/>
    </location>
</feature>
<protein>
    <submittedName>
        <fullName evidence="2">Uncharacterized protein</fullName>
    </submittedName>
</protein>
<dbReference type="Proteomes" id="UP000199138">
    <property type="component" value="Unassembled WGS sequence"/>
</dbReference>
<gene>
    <name evidence="2" type="ORF">SAMN05216480_11133</name>
</gene>